<accession>A0A1F5G8P8</accession>
<gene>
    <name evidence="1" type="ORF">A2693_00555</name>
</gene>
<comment type="caution">
    <text evidence="1">The sequence shown here is derived from an EMBL/GenBank/DDBJ whole genome shotgun (WGS) entry which is preliminary data.</text>
</comment>
<proteinExistence type="predicted"/>
<dbReference type="AlphaFoldDB" id="A0A1F5G8P8"/>
<protein>
    <submittedName>
        <fullName evidence="1">Uncharacterized protein</fullName>
    </submittedName>
</protein>
<name>A0A1F5G8P8_9BACT</name>
<evidence type="ECO:0000313" key="1">
    <source>
        <dbReference type="EMBL" id="OGD88219.1"/>
    </source>
</evidence>
<sequence length="159" mass="17952">MVDQPPQTDQQIEAVWQDAISFLRRFRIEGDFTEALGRLRRLGWVPELKSLGDVLLIEEKKSGELPSRVIKFNGEGSNLHGQAFWNVDSDLREGDEPKPDRNIYEVTAVGLNDEGDLVIEDMENLDNEGFIVEKGLVVELSKPNAGVRVDEYMAPMPQL</sequence>
<organism evidence="1 2">
    <name type="scientific">Candidatus Curtissbacteria bacterium RIFCSPHIGHO2_01_FULL_40_12</name>
    <dbReference type="NCBI Taxonomy" id="1797710"/>
    <lineage>
        <taxon>Bacteria</taxon>
        <taxon>Candidatus Curtissiibacteriota</taxon>
    </lineage>
</organism>
<reference evidence="1 2" key="1">
    <citation type="journal article" date="2016" name="Nat. Commun.">
        <title>Thousands of microbial genomes shed light on interconnected biogeochemical processes in an aquifer system.</title>
        <authorList>
            <person name="Anantharaman K."/>
            <person name="Brown C.T."/>
            <person name="Hug L.A."/>
            <person name="Sharon I."/>
            <person name="Castelle C.J."/>
            <person name="Probst A.J."/>
            <person name="Thomas B.C."/>
            <person name="Singh A."/>
            <person name="Wilkins M.J."/>
            <person name="Karaoz U."/>
            <person name="Brodie E.L."/>
            <person name="Williams K.H."/>
            <person name="Hubbard S.S."/>
            <person name="Banfield J.F."/>
        </authorList>
    </citation>
    <scope>NUCLEOTIDE SEQUENCE [LARGE SCALE GENOMIC DNA]</scope>
</reference>
<evidence type="ECO:0000313" key="2">
    <source>
        <dbReference type="Proteomes" id="UP000178577"/>
    </source>
</evidence>
<dbReference type="Proteomes" id="UP000178577">
    <property type="component" value="Unassembled WGS sequence"/>
</dbReference>
<dbReference type="EMBL" id="MFAY01000046">
    <property type="protein sequence ID" value="OGD88219.1"/>
    <property type="molecule type" value="Genomic_DNA"/>
</dbReference>